<organism evidence="3 4">
    <name type="scientific">Streptomyces tropicalis</name>
    <dbReference type="NCBI Taxonomy" id="3034234"/>
    <lineage>
        <taxon>Bacteria</taxon>
        <taxon>Bacillati</taxon>
        <taxon>Actinomycetota</taxon>
        <taxon>Actinomycetes</taxon>
        <taxon>Kitasatosporales</taxon>
        <taxon>Streptomycetaceae</taxon>
        <taxon>Streptomyces</taxon>
    </lineage>
</organism>
<feature type="region of interest" description="Disordered" evidence="1">
    <location>
        <begin position="18"/>
        <end position="41"/>
    </location>
</feature>
<feature type="compositionally biased region" description="Low complexity" evidence="1">
    <location>
        <begin position="26"/>
        <end position="41"/>
    </location>
</feature>
<feature type="compositionally biased region" description="Pro residues" evidence="1">
    <location>
        <begin position="84"/>
        <end position="93"/>
    </location>
</feature>
<feature type="domain" description="Beta-lactamase class A catalytic" evidence="2">
    <location>
        <begin position="151"/>
        <end position="295"/>
    </location>
</feature>
<dbReference type="Pfam" id="PF13354">
    <property type="entry name" value="Beta-lactamase2"/>
    <property type="match status" value="1"/>
</dbReference>
<dbReference type="PANTHER" id="PTHR35333:SF3">
    <property type="entry name" value="BETA-LACTAMASE-TYPE TRANSPEPTIDASE FOLD CONTAINING PROTEIN"/>
    <property type="match status" value="1"/>
</dbReference>
<proteinExistence type="predicted"/>
<protein>
    <submittedName>
        <fullName evidence="3">Serine hydrolase</fullName>
    </submittedName>
</protein>
<sequence>MSMFAALHPVSVPAEVRPTMPFRSDTAPTPQTARTAPRLGGGRASALTGALLAAVTALFSAGTLQAAPATAAEQPPARSDAPPAAAPSAPPQGRPRVTTAVLDLDGTDREPTVSGDESPYDTASIIKVDILAATLLKAQDAGRPLTPQERQWAEPMIRRSDNDSANALWKRIGRAEGLAAANRRLGLTSTTGGPGPKWGLTRTTARDQIRLLHAVFDTGPAAGPASPSLTEESRAYVRDLMTRIADDQAWGVSAAADASWALKNGWLQRTASGLWDVNSVGRITAGGHHYLVAALSDGSTSMSEGVALVEGAVRAAVASASAR</sequence>
<evidence type="ECO:0000256" key="1">
    <source>
        <dbReference type="SAM" id="MobiDB-lite"/>
    </source>
</evidence>
<dbReference type="InterPro" id="IPR045155">
    <property type="entry name" value="Beta-lactam_cat"/>
</dbReference>
<dbReference type="GO" id="GO:0016787">
    <property type="term" value="F:hydrolase activity"/>
    <property type="evidence" value="ECO:0007669"/>
    <property type="project" value="UniProtKB-KW"/>
</dbReference>
<dbReference type="SUPFAM" id="SSF56601">
    <property type="entry name" value="beta-lactamase/transpeptidase-like"/>
    <property type="match status" value="1"/>
</dbReference>
<keyword evidence="4" id="KW-1185">Reference proteome</keyword>
<dbReference type="InterPro" id="IPR000871">
    <property type="entry name" value="Beta-lactam_class-A"/>
</dbReference>
<accession>A0ABT6A3J3</accession>
<evidence type="ECO:0000313" key="4">
    <source>
        <dbReference type="Proteomes" id="UP001221150"/>
    </source>
</evidence>
<dbReference type="Proteomes" id="UP001221150">
    <property type="component" value="Unassembled WGS sequence"/>
</dbReference>
<dbReference type="Gene3D" id="3.40.710.10">
    <property type="entry name" value="DD-peptidase/beta-lactamase superfamily"/>
    <property type="match status" value="1"/>
</dbReference>
<name>A0ABT6A3J3_9ACTN</name>
<keyword evidence="3" id="KW-0378">Hydrolase</keyword>
<evidence type="ECO:0000259" key="2">
    <source>
        <dbReference type="Pfam" id="PF13354"/>
    </source>
</evidence>
<feature type="region of interest" description="Disordered" evidence="1">
    <location>
        <begin position="69"/>
        <end position="96"/>
    </location>
</feature>
<feature type="compositionally biased region" description="Low complexity" evidence="1">
    <location>
        <begin position="69"/>
        <end position="83"/>
    </location>
</feature>
<dbReference type="PANTHER" id="PTHR35333">
    <property type="entry name" value="BETA-LACTAMASE"/>
    <property type="match status" value="1"/>
</dbReference>
<evidence type="ECO:0000313" key="3">
    <source>
        <dbReference type="EMBL" id="MDF3299215.1"/>
    </source>
</evidence>
<comment type="caution">
    <text evidence="3">The sequence shown here is derived from an EMBL/GenBank/DDBJ whole genome shotgun (WGS) entry which is preliminary data.</text>
</comment>
<dbReference type="InterPro" id="IPR012338">
    <property type="entry name" value="Beta-lactam/transpept-like"/>
</dbReference>
<dbReference type="EMBL" id="JARJBB010000004">
    <property type="protein sequence ID" value="MDF3299215.1"/>
    <property type="molecule type" value="Genomic_DNA"/>
</dbReference>
<gene>
    <name evidence="3" type="ORF">P3H78_11315</name>
</gene>
<reference evidence="3 4" key="1">
    <citation type="submission" date="2023-03" db="EMBL/GenBank/DDBJ databases">
        <title>Draft genome sequence of Streptomyces sp. K1PA1 isolated from peat swamp forest in Thailand.</title>
        <authorList>
            <person name="Klaysubun C."/>
            <person name="Duangmal K."/>
        </authorList>
    </citation>
    <scope>NUCLEOTIDE SEQUENCE [LARGE SCALE GENOMIC DNA]</scope>
    <source>
        <strain evidence="3 4">K1PA1</strain>
    </source>
</reference>